<reference evidence="2" key="2">
    <citation type="submission" date="2023-06" db="EMBL/GenBank/DDBJ databases">
        <authorList>
            <consortium name="Lawrence Berkeley National Laboratory"/>
            <person name="Haridas S."/>
            <person name="Hensen N."/>
            <person name="Bonometti L."/>
            <person name="Westerberg I."/>
            <person name="Brannstrom I.O."/>
            <person name="Guillou S."/>
            <person name="Cros-Aarteil S."/>
            <person name="Calhoun S."/>
            <person name="Kuo A."/>
            <person name="Mondo S."/>
            <person name="Pangilinan J."/>
            <person name="Riley R."/>
            <person name="Labutti K."/>
            <person name="Andreopoulos B."/>
            <person name="Lipzen A."/>
            <person name="Chen C."/>
            <person name="Yanf M."/>
            <person name="Daum C."/>
            <person name="Ng V."/>
            <person name="Clum A."/>
            <person name="Steindorff A."/>
            <person name="Ohm R."/>
            <person name="Martin F."/>
            <person name="Silar P."/>
            <person name="Natvig D."/>
            <person name="Lalanne C."/>
            <person name="Gautier V."/>
            <person name="Ament-Velasquez S.L."/>
            <person name="Kruys A."/>
            <person name="Hutchinson M.I."/>
            <person name="Powell A.J."/>
            <person name="Barry K."/>
            <person name="Miller A.N."/>
            <person name="Grigoriev I.V."/>
            <person name="Debuchy R."/>
            <person name="Gladieux P."/>
            <person name="Thoren M.H."/>
            <person name="Johannesson H."/>
        </authorList>
    </citation>
    <scope>NUCLEOTIDE SEQUENCE</scope>
    <source>
        <strain evidence="2">CBS 314.62</strain>
    </source>
</reference>
<protein>
    <recommendedName>
        <fullName evidence="1">Azaphilone pigments biosynthesis cluster protein L N-terminal domain-containing protein</fullName>
    </recommendedName>
</protein>
<organism evidence="2 3">
    <name type="scientific">Podospora appendiculata</name>
    <dbReference type="NCBI Taxonomy" id="314037"/>
    <lineage>
        <taxon>Eukaryota</taxon>
        <taxon>Fungi</taxon>
        <taxon>Dikarya</taxon>
        <taxon>Ascomycota</taxon>
        <taxon>Pezizomycotina</taxon>
        <taxon>Sordariomycetes</taxon>
        <taxon>Sordariomycetidae</taxon>
        <taxon>Sordariales</taxon>
        <taxon>Podosporaceae</taxon>
        <taxon>Podospora</taxon>
    </lineage>
</organism>
<proteinExistence type="predicted"/>
<evidence type="ECO:0000313" key="3">
    <source>
        <dbReference type="Proteomes" id="UP001270362"/>
    </source>
</evidence>
<evidence type="ECO:0000259" key="1">
    <source>
        <dbReference type="Pfam" id="PF17111"/>
    </source>
</evidence>
<keyword evidence="3" id="KW-1185">Reference proteome</keyword>
<dbReference type="InterPro" id="IPR031348">
    <property type="entry name" value="PigL_N"/>
</dbReference>
<dbReference type="Proteomes" id="UP001270362">
    <property type="component" value="Unassembled WGS sequence"/>
</dbReference>
<name>A0AAE0XE24_9PEZI</name>
<evidence type="ECO:0000313" key="2">
    <source>
        <dbReference type="EMBL" id="KAK3690584.1"/>
    </source>
</evidence>
<feature type="domain" description="Azaphilone pigments biosynthesis cluster protein L N-terminal" evidence="1">
    <location>
        <begin position="1"/>
        <end position="189"/>
    </location>
</feature>
<dbReference type="AlphaFoldDB" id="A0AAE0XE24"/>
<dbReference type="Pfam" id="PF17111">
    <property type="entry name" value="PigL_N"/>
    <property type="match status" value="1"/>
</dbReference>
<dbReference type="EMBL" id="JAULSO010000002">
    <property type="protein sequence ID" value="KAK3690584.1"/>
    <property type="molecule type" value="Genomic_DNA"/>
</dbReference>
<reference evidence="2" key="1">
    <citation type="journal article" date="2023" name="Mol. Phylogenet. Evol.">
        <title>Genome-scale phylogeny and comparative genomics of the fungal order Sordariales.</title>
        <authorList>
            <person name="Hensen N."/>
            <person name="Bonometti L."/>
            <person name="Westerberg I."/>
            <person name="Brannstrom I.O."/>
            <person name="Guillou S."/>
            <person name="Cros-Aarteil S."/>
            <person name="Calhoun S."/>
            <person name="Haridas S."/>
            <person name="Kuo A."/>
            <person name="Mondo S."/>
            <person name="Pangilinan J."/>
            <person name="Riley R."/>
            <person name="LaButti K."/>
            <person name="Andreopoulos B."/>
            <person name="Lipzen A."/>
            <person name="Chen C."/>
            <person name="Yan M."/>
            <person name="Daum C."/>
            <person name="Ng V."/>
            <person name="Clum A."/>
            <person name="Steindorff A."/>
            <person name="Ohm R.A."/>
            <person name="Martin F."/>
            <person name="Silar P."/>
            <person name="Natvig D.O."/>
            <person name="Lalanne C."/>
            <person name="Gautier V."/>
            <person name="Ament-Velasquez S.L."/>
            <person name="Kruys A."/>
            <person name="Hutchinson M.I."/>
            <person name="Powell A.J."/>
            <person name="Barry K."/>
            <person name="Miller A.N."/>
            <person name="Grigoriev I.V."/>
            <person name="Debuchy R."/>
            <person name="Gladieux P."/>
            <person name="Hiltunen Thoren M."/>
            <person name="Johannesson H."/>
        </authorList>
    </citation>
    <scope>NUCLEOTIDE SEQUENCE</scope>
    <source>
        <strain evidence="2">CBS 314.62</strain>
    </source>
</reference>
<comment type="caution">
    <text evidence="2">The sequence shown here is derived from an EMBL/GenBank/DDBJ whole genome shotgun (WGS) entry which is preliminary data.</text>
</comment>
<sequence>MDPLSITAGVVGIAAPTLHCVRLLVKDLQNIADAPDAVTTLTNDLRSVDLALASVQAVTELQWKSLGDAVTAQSTAAITSCKSSCERFKTSLDRWTRHSTDGTLSWRDRTTLGVFKQGHIKSMSEQLQNCNVTLTSVASIATLHSSLQQTQTAEEIKTMISTKETAVNDAIAATNGQSAEVGAKLEALTLAEPDEGEMEADQISATKQVAMEKKALGESRKVLEGLFSVIQTAAANSRAGQEPTITFGSHNQGQQVGVNSGTIHATFSGKRKDL</sequence>
<accession>A0AAE0XE24</accession>
<gene>
    <name evidence="2" type="ORF">B0T22DRAFT_463917</name>
</gene>